<proteinExistence type="predicted"/>
<sequence length="425" mass="47069">MMFLLPSTAPRSVSSNVCNDLNDCRRLFDIVWGCLITIFLCIWVSVHPNVPPPSLHHPEKDTSLWSRTRWRLFDASEPLVRRMKLMAVALIAPELIIGFASRQLLMARRFSRMNGVSLAHGFFFVMGGFVDVDGHPIVTENQLNLPGVLEAICAVPESAIRDKSKGDIFSKGIAFCQGLWFIVQCLARGVQHLPLTELEVATLAFATINALTWLLWVDKPLDVQDPLTIQLRTSPEADSDSMFSPNPQAPARHVYPASIPWQKRFEAPISNIYQVPSHYNPLTNTFVPTFWCADPRDSGTQSLNTAWSLTFVGQLLCGAVFGAIHCASWSTTFPSVAEMWLWRASTIIIIAMPLALLLVTVGANVIEVLPDSAANVLLLIISMLYCIARGLLLGLPLSTLRELPAGAFCGYQLEFIYSASVVKMK</sequence>
<evidence type="ECO:0000313" key="2">
    <source>
        <dbReference type="EMBL" id="KAF7304198.1"/>
    </source>
</evidence>
<keyword evidence="1" id="KW-1133">Transmembrane helix</keyword>
<feature type="transmembrane region" description="Helical" evidence="1">
    <location>
        <begin position="27"/>
        <end position="46"/>
    </location>
</feature>
<reference evidence="2" key="1">
    <citation type="submission" date="2020-05" db="EMBL/GenBank/DDBJ databases">
        <title>Mycena genomes resolve the evolution of fungal bioluminescence.</title>
        <authorList>
            <person name="Tsai I.J."/>
        </authorList>
    </citation>
    <scope>NUCLEOTIDE SEQUENCE</scope>
    <source>
        <strain evidence="2">171206Taipei</strain>
    </source>
</reference>
<gene>
    <name evidence="2" type="ORF">MIND_00651900</name>
</gene>
<accession>A0A8H6SQY0</accession>
<comment type="caution">
    <text evidence="2">The sequence shown here is derived from an EMBL/GenBank/DDBJ whole genome shotgun (WGS) entry which is preliminary data.</text>
</comment>
<dbReference type="RefSeq" id="XP_037221170.1">
    <property type="nucleotide sequence ID" value="XM_037363249.1"/>
</dbReference>
<feature type="transmembrane region" description="Helical" evidence="1">
    <location>
        <begin position="306"/>
        <end position="328"/>
    </location>
</feature>
<dbReference type="GeneID" id="59345765"/>
<dbReference type="EMBL" id="JACAZF010000005">
    <property type="protein sequence ID" value="KAF7304198.1"/>
    <property type="molecule type" value="Genomic_DNA"/>
</dbReference>
<keyword evidence="1" id="KW-0812">Transmembrane</keyword>
<feature type="transmembrane region" description="Helical" evidence="1">
    <location>
        <begin position="340"/>
        <end position="366"/>
    </location>
</feature>
<keyword evidence="1" id="KW-0472">Membrane</keyword>
<organism evidence="2 3">
    <name type="scientific">Mycena indigotica</name>
    <dbReference type="NCBI Taxonomy" id="2126181"/>
    <lineage>
        <taxon>Eukaryota</taxon>
        <taxon>Fungi</taxon>
        <taxon>Dikarya</taxon>
        <taxon>Basidiomycota</taxon>
        <taxon>Agaricomycotina</taxon>
        <taxon>Agaricomycetes</taxon>
        <taxon>Agaricomycetidae</taxon>
        <taxon>Agaricales</taxon>
        <taxon>Marasmiineae</taxon>
        <taxon>Mycenaceae</taxon>
        <taxon>Mycena</taxon>
    </lineage>
</organism>
<dbReference type="OrthoDB" id="9451547at2759"/>
<dbReference type="Proteomes" id="UP000636479">
    <property type="component" value="Unassembled WGS sequence"/>
</dbReference>
<keyword evidence="3" id="KW-1185">Reference proteome</keyword>
<protein>
    <submittedName>
        <fullName evidence="2">Uncharacterized protein</fullName>
    </submittedName>
</protein>
<feature type="transmembrane region" description="Helical" evidence="1">
    <location>
        <begin position="372"/>
        <end position="392"/>
    </location>
</feature>
<name>A0A8H6SQY0_9AGAR</name>
<evidence type="ECO:0000256" key="1">
    <source>
        <dbReference type="SAM" id="Phobius"/>
    </source>
</evidence>
<dbReference type="PANTHER" id="PTHR35043:SF7">
    <property type="entry name" value="TRANSCRIPTION FACTOR DOMAIN-CONTAINING PROTEIN"/>
    <property type="match status" value="1"/>
</dbReference>
<dbReference type="PANTHER" id="PTHR35043">
    <property type="entry name" value="TRANSCRIPTION FACTOR DOMAIN-CONTAINING PROTEIN"/>
    <property type="match status" value="1"/>
</dbReference>
<feature type="transmembrane region" description="Helical" evidence="1">
    <location>
        <begin position="83"/>
        <end position="101"/>
    </location>
</feature>
<evidence type="ECO:0000313" key="3">
    <source>
        <dbReference type="Proteomes" id="UP000636479"/>
    </source>
</evidence>
<dbReference type="AlphaFoldDB" id="A0A8H6SQY0"/>